<evidence type="ECO:0000256" key="7">
    <source>
        <dbReference type="ARBA" id="ARBA00022490"/>
    </source>
</evidence>
<evidence type="ECO:0000256" key="16">
    <source>
        <dbReference type="PIRSR" id="PIRSR004682-3"/>
    </source>
</evidence>
<dbReference type="GO" id="GO:0034200">
    <property type="term" value="F:D-glycero-beta-D-manno-heptose 1,7-bisphosphate 7-phosphatase activity"/>
    <property type="evidence" value="ECO:0007669"/>
    <property type="project" value="UniProtKB-EC"/>
</dbReference>
<comment type="catalytic activity">
    <reaction evidence="1">
        <text>D-glycero-beta-D-manno-heptose 1,7-bisphosphate + H2O = D-glycero-beta-D-manno-heptose 1-phosphate + phosphate</text>
        <dbReference type="Rhea" id="RHEA:28518"/>
        <dbReference type="ChEBI" id="CHEBI:15377"/>
        <dbReference type="ChEBI" id="CHEBI:43474"/>
        <dbReference type="ChEBI" id="CHEBI:60208"/>
        <dbReference type="ChEBI" id="CHEBI:61593"/>
        <dbReference type="EC" id="3.1.3.82"/>
    </reaction>
</comment>
<evidence type="ECO:0000256" key="4">
    <source>
        <dbReference type="ARBA" id="ARBA00004496"/>
    </source>
</evidence>
<dbReference type="NCBIfam" id="TIGR01656">
    <property type="entry name" value="Histidinol-ppas"/>
    <property type="match status" value="1"/>
</dbReference>
<evidence type="ECO:0000256" key="15">
    <source>
        <dbReference type="PIRSR" id="PIRSR004682-1"/>
    </source>
</evidence>
<dbReference type="Pfam" id="PF13242">
    <property type="entry name" value="Hydrolase_like"/>
    <property type="match status" value="1"/>
</dbReference>
<feature type="active site" description="Nucleophile" evidence="15">
    <location>
        <position position="7"/>
    </location>
</feature>
<feature type="binding site" evidence="17">
    <location>
        <position position="89"/>
    </location>
    <ligand>
        <name>Zn(2+)</name>
        <dbReference type="ChEBI" id="CHEBI:29105"/>
    </ligand>
</feature>
<dbReference type="EC" id="3.1.3.-" evidence="14"/>
<evidence type="ECO:0000256" key="6">
    <source>
        <dbReference type="ARBA" id="ARBA00011245"/>
    </source>
</evidence>
<evidence type="ECO:0000256" key="5">
    <source>
        <dbReference type="ARBA" id="ARBA00004708"/>
    </source>
</evidence>
<feature type="binding site" evidence="17">
    <location>
        <position position="97"/>
    </location>
    <ligand>
        <name>Zn(2+)</name>
        <dbReference type="ChEBI" id="CHEBI:29105"/>
    </ligand>
</feature>
<comment type="cofactor">
    <cofactor evidence="3 17">
        <name>Zn(2+)</name>
        <dbReference type="ChEBI" id="CHEBI:29105"/>
    </cofactor>
</comment>
<feature type="binding site" evidence="17">
    <location>
        <position position="91"/>
    </location>
    <ligand>
        <name>Zn(2+)</name>
        <dbReference type="ChEBI" id="CHEBI:29105"/>
    </ligand>
</feature>
<dbReference type="Proteomes" id="UP000249396">
    <property type="component" value="Unassembled WGS sequence"/>
</dbReference>
<dbReference type="InterPro" id="IPR036412">
    <property type="entry name" value="HAD-like_sf"/>
</dbReference>
<dbReference type="PANTHER" id="PTHR42891:SF1">
    <property type="entry name" value="D-GLYCERO-BETA-D-MANNO-HEPTOSE-1,7-BISPHOSPHATE 7-PHOSPHATASE"/>
    <property type="match status" value="1"/>
</dbReference>
<evidence type="ECO:0000256" key="1">
    <source>
        <dbReference type="ARBA" id="ARBA00001226"/>
    </source>
</evidence>
<dbReference type="Gene3D" id="3.40.50.1000">
    <property type="entry name" value="HAD superfamily/HAD-like"/>
    <property type="match status" value="1"/>
</dbReference>
<evidence type="ECO:0000256" key="12">
    <source>
        <dbReference type="ARBA" id="ARBA00023277"/>
    </source>
</evidence>
<feature type="binding site" evidence="17">
    <location>
        <position position="7"/>
    </location>
    <ligand>
        <name>Mg(2+)</name>
        <dbReference type="ChEBI" id="CHEBI:18420"/>
    </ligand>
</feature>
<comment type="subcellular location">
    <subcellularLocation>
        <location evidence="4 14">Cytoplasm</location>
    </subcellularLocation>
</comment>
<dbReference type="EMBL" id="QJPH01000445">
    <property type="protein sequence ID" value="PZN73791.1"/>
    <property type="molecule type" value="Genomic_DNA"/>
</dbReference>
<name>A0A2W4QNU9_9GAMM</name>
<feature type="site" description="Contributes to substrate recognition" evidence="16">
    <location>
        <position position="100"/>
    </location>
</feature>
<comment type="pathway">
    <text evidence="5">Nucleotide-sugar biosynthesis; ADP-L-glycero-beta-D-manno-heptose biosynthesis; ADP-L-glycero-beta-D-manno-heptose from D-glycero-beta-D-manno-heptose 7-phosphate: step 2/4.</text>
</comment>
<keyword evidence="9 14" id="KW-0378">Hydrolase</keyword>
<dbReference type="PANTHER" id="PTHR42891">
    <property type="entry name" value="D-GLYCERO-BETA-D-MANNO-HEPTOSE-1,7-BISPHOSPHATE 7-PHOSPHATASE"/>
    <property type="match status" value="1"/>
</dbReference>
<protein>
    <recommendedName>
        <fullName evidence="14">D,D-heptose 1,7-bisphosphate phosphatase</fullName>
        <ecNumber evidence="14">3.1.3.-</ecNumber>
    </recommendedName>
</protein>
<evidence type="ECO:0000256" key="11">
    <source>
        <dbReference type="ARBA" id="ARBA00022842"/>
    </source>
</evidence>
<dbReference type="NCBIfam" id="NF006506">
    <property type="entry name" value="PRK08942.1"/>
    <property type="match status" value="1"/>
</dbReference>
<comment type="similarity">
    <text evidence="13 14">Belongs to the gmhB family.</text>
</comment>
<proteinExistence type="inferred from homology"/>
<accession>A0A2W4QNU9</accession>
<dbReference type="GO" id="GO:0005737">
    <property type="term" value="C:cytoplasm"/>
    <property type="evidence" value="ECO:0007669"/>
    <property type="project" value="UniProtKB-SubCell"/>
</dbReference>
<evidence type="ECO:0000256" key="10">
    <source>
        <dbReference type="ARBA" id="ARBA00022833"/>
    </source>
</evidence>
<sequence length="179" mass="19833">MRWVILDRDGVINEDSATYIKSPEEWIPISGSLEAIAELNRNGYHIAVLTNQAGVARGLIDLATLEHIHAKMRKQIEEHGGRIDAIFFCPHAPEDGCRCRKPQTGLYEQFANQYNVDLDGIPAIGDSLRDIQAAQSVGAEAILVETGNGKKTLKRNPKLDVPTFVNLHEAVQYILFTQG</sequence>
<dbReference type="InterPro" id="IPR006549">
    <property type="entry name" value="HAD-SF_hydro_IIIA"/>
</dbReference>
<evidence type="ECO:0000256" key="2">
    <source>
        <dbReference type="ARBA" id="ARBA00001946"/>
    </source>
</evidence>
<evidence type="ECO:0000256" key="14">
    <source>
        <dbReference type="PIRNR" id="PIRNR004682"/>
    </source>
</evidence>
<dbReference type="GO" id="GO:0005975">
    <property type="term" value="P:carbohydrate metabolic process"/>
    <property type="evidence" value="ECO:0007669"/>
    <property type="project" value="InterPro"/>
</dbReference>
<keyword evidence="7 14" id="KW-0963">Cytoplasm</keyword>
<keyword evidence="10 17" id="KW-0862">Zinc</keyword>
<dbReference type="SUPFAM" id="SSF56784">
    <property type="entry name" value="HAD-like"/>
    <property type="match status" value="1"/>
</dbReference>
<feature type="binding site" evidence="17">
    <location>
        <position position="126"/>
    </location>
    <ligand>
        <name>Mg(2+)</name>
        <dbReference type="ChEBI" id="CHEBI:18420"/>
    </ligand>
</feature>
<evidence type="ECO:0000256" key="13">
    <source>
        <dbReference type="ARBA" id="ARBA00061616"/>
    </source>
</evidence>
<feature type="site" description="Stabilizes the phosphoryl group" evidence="16">
    <location>
        <position position="101"/>
    </location>
</feature>
<dbReference type="InterPro" id="IPR004446">
    <property type="entry name" value="Heptose_bisP_phosphatase"/>
</dbReference>
<evidence type="ECO:0000313" key="19">
    <source>
        <dbReference type="Proteomes" id="UP000249396"/>
    </source>
</evidence>
<comment type="caution">
    <text evidence="18">The sequence shown here is derived from an EMBL/GenBank/DDBJ whole genome shotgun (WGS) entry which is preliminary data.</text>
</comment>
<dbReference type="FunFam" id="3.40.50.1000:FF:000168">
    <property type="entry name" value="D,D-heptose 1,7-bisphosphate phosphatase"/>
    <property type="match status" value="1"/>
</dbReference>
<organism evidence="18 19">
    <name type="scientific">Candidatus Methylumidiphilus alinenensis</name>
    <dbReference type="NCBI Taxonomy" id="2202197"/>
    <lineage>
        <taxon>Bacteria</taxon>
        <taxon>Pseudomonadati</taxon>
        <taxon>Pseudomonadota</taxon>
        <taxon>Gammaproteobacteria</taxon>
        <taxon>Methylococcales</taxon>
        <taxon>Candidatus Methylumidiphilus</taxon>
    </lineage>
</organism>
<evidence type="ECO:0000256" key="8">
    <source>
        <dbReference type="ARBA" id="ARBA00022723"/>
    </source>
</evidence>
<comment type="cofactor">
    <cofactor evidence="2 17">
        <name>Mg(2+)</name>
        <dbReference type="ChEBI" id="CHEBI:18420"/>
    </cofactor>
</comment>
<reference evidence="18 19" key="1">
    <citation type="journal article" date="2018" name="Aquat. Microb. Ecol.">
        <title>Gammaproteobacterial methanotrophs dominate.</title>
        <authorList>
            <person name="Rissanen A.J."/>
            <person name="Saarenheimo J."/>
            <person name="Tiirola M."/>
            <person name="Peura S."/>
            <person name="Aalto S.L."/>
            <person name="Karvinen A."/>
            <person name="Nykanen H."/>
        </authorList>
    </citation>
    <scope>NUCLEOTIDE SEQUENCE [LARGE SCALE GENOMIC DNA]</scope>
    <source>
        <strain evidence="18">AMbin10</strain>
    </source>
</reference>
<dbReference type="PIRSF" id="PIRSF004682">
    <property type="entry name" value="GmhB"/>
    <property type="match status" value="1"/>
</dbReference>
<feature type="active site" description="Proton donor" evidence="15">
    <location>
        <position position="9"/>
    </location>
</feature>
<keyword evidence="12 14" id="KW-0119">Carbohydrate metabolism</keyword>
<dbReference type="NCBIfam" id="TIGR01662">
    <property type="entry name" value="HAD-SF-IIIA"/>
    <property type="match status" value="1"/>
</dbReference>
<keyword evidence="11 17" id="KW-0460">Magnesium</keyword>
<evidence type="ECO:0000256" key="3">
    <source>
        <dbReference type="ARBA" id="ARBA00001947"/>
    </source>
</evidence>
<dbReference type="AlphaFoldDB" id="A0A2W4QNU9"/>
<evidence type="ECO:0000256" key="17">
    <source>
        <dbReference type="PIRSR" id="PIRSR004682-4"/>
    </source>
</evidence>
<evidence type="ECO:0000256" key="9">
    <source>
        <dbReference type="ARBA" id="ARBA00022801"/>
    </source>
</evidence>
<keyword evidence="8 17" id="KW-0479">Metal-binding</keyword>
<dbReference type="InterPro" id="IPR023214">
    <property type="entry name" value="HAD_sf"/>
</dbReference>
<feature type="binding site" evidence="17">
    <location>
        <position position="99"/>
    </location>
    <ligand>
        <name>Zn(2+)</name>
        <dbReference type="ChEBI" id="CHEBI:29105"/>
    </ligand>
</feature>
<gene>
    <name evidence="18" type="ORF">DM484_22155</name>
</gene>
<feature type="site" description="Stabilizes the phosphoryl group" evidence="16">
    <location>
        <position position="50"/>
    </location>
</feature>
<dbReference type="GO" id="GO:0046872">
    <property type="term" value="F:metal ion binding"/>
    <property type="evidence" value="ECO:0007669"/>
    <property type="project" value="UniProtKB-KW"/>
</dbReference>
<dbReference type="InterPro" id="IPR006543">
    <property type="entry name" value="Histidinol-phos"/>
</dbReference>
<feature type="binding site" evidence="17">
    <location>
        <position position="9"/>
    </location>
    <ligand>
        <name>Mg(2+)</name>
        <dbReference type="ChEBI" id="CHEBI:18420"/>
    </ligand>
</feature>
<comment type="subunit">
    <text evidence="6">Monomer.</text>
</comment>
<dbReference type="CDD" id="cd07503">
    <property type="entry name" value="HAD_HisB-N"/>
    <property type="match status" value="1"/>
</dbReference>
<evidence type="ECO:0000313" key="18">
    <source>
        <dbReference type="EMBL" id="PZN73791.1"/>
    </source>
</evidence>